<feature type="transmembrane region" description="Helical" evidence="5">
    <location>
        <begin position="43"/>
        <end position="62"/>
    </location>
</feature>
<dbReference type="EMBL" id="BAAAQR010000013">
    <property type="protein sequence ID" value="GAA2153104.1"/>
    <property type="molecule type" value="Genomic_DNA"/>
</dbReference>
<dbReference type="Pfam" id="PF01040">
    <property type="entry name" value="UbiA"/>
    <property type="match status" value="1"/>
</dbReference>
<feature type="transmembrane region" description="Helical" evidence="5">
    <location>
        <begin position="201"/>
        <end position="223"/>
    </location>
</feature>
<accession>A0ABN3A3B0</accession>
<reference evidence="6 7" key="1">
    <citation type="journal article" date="2019" name="Int. J. Syst. Evol. Microbiol.">
        <title>The Global Catalogue of Microorganisms (GCM) 10K type strain sequencing project: providing services to taxonomists for standard genome sequencing and annotation.</title>
        <authorList>
            <consortium name="The Broad Institute Genomics Platform"/>
            <consortium name="The Broad Institute Genome Sequencing Center for Infectious Disease"/>
            <person name="Wu L."/>
            <person name="Ma J."/>
        </authorList>
    </citation>
    <scope>NUCLEOTIDE SEQUENCE [LARGE SCALE GENOMIC DNA]</scope>
    <source>
        <strain evidence="6 7">JCM 16022</strain>
    </source>
</reference>
<keyword evidence="6" id="KW-0808">Transferase</keyword>
<name>A0ABN3A3B0_9ACTN</name>
<comment type="caution">
    <text evidence="6">The sequence shown here is derived from an EMBL/GenBank/DDBJ whole genome shotgun (WGS) entry which is preliminary data.</text>
</comment>
<dbReference type="Gene3D" id="1.10.357.140">
    <property type="entry name" value="UbiA prenyltransferase"/>
    <property type="match status" value="1"/>
</dbReference>
<evidence type="ECO:0000256" key="3">
    <source>
        <dbReference type="ARBA" id="ARBA00022989"/>
    </source>
</evidence>
<gene>
    <name evidence="6" type="ORF">GCM10009844_37050</name>
</gene>
<evidence type="ECO:0000313" key="7">
    <source>
        <dbReference type="Proteomes" id="UP001501771"/>
    </source>
</evidence>
<evidence type="ECO:0000256" key="4">
    <source>
        <dbReference type="ARBA" id="ARBA00023136"/>
    </source>
</evidence>
<dbReference type="InterPro" id="IPR000537">
    <property type="entry name" value="UbiA_prenyltransferase"/>
</dbReference>
<sequence length="288" mass="30877">MSLFGAVLRSMRPKQWTKNLLVVAAPLAAGQIAEPGVLGPTLVAFVAFCLVSSAIYLVNDCADVQADRLHPRKRLRPIAAGELAVPVALVVAALLMAAGLVAGFLTSWELGVLLVSYLAAQVLYSCWLKHEPVLDITLVTSGFLMRAVAGGLAAGLPISDWFLLVAGFGSLFIVAGKRYSELHTLGSEAGTRRSLVRYTDTYLRFVWSIAAAATITAYCLWAFENNGDSEVPWHTLSIVPFVVGLLRYAVDIDAGEAAEPEDIVWGDRLLQAIGLVWLVLLSLGVVDV</sequence>
<evidence type="ECO:0000313" key="6">
    <source>
        <dbReference type="EMBL" id="GAA2153104.1"/>
    </source>
</evidence>
<comment type="subcellular location">
    <subcellularLocation>
        <location evidence="1">Membrane</location>
        <topology evidence="1">Multi-pass membrane protein</topology>
    </subcellularLocation>
</comment>
<organism evidence="6 7">
    <name type="scientific">Nocardioides koreensis</name>
    <dbReference type="NCBI Taxonomy" id="433651"/>
    <lineage>
        <taxon>Bacteria</taxon>
        <taxon>Bacillati</taxon>
        <taxon>Actinomycetota</taxon>
        <taxon>Actinomycetes</taxon>
        <taxon>Propionibacteriales</taxon>
        <taxon>Nocardioidaceae</taxon>
        <taxon>Nocardioides</taxon>
    </lineage>
</organism>
<evidence type="ECO:0000256" key="1">
    <source>
        <dbReference type="ARBA" id="ARBA00004141"/>
    </source>
</evidence>
<dbReference type="NCBIfam" id="NF008978">
    <property type="entry name" value="PRK12324.1-4"/>
    <property type="match status" value="1"/>
</dbReference>
<dbReference type="CDD" id="cd13963">
    <property type="entry name" value="PT_UbiA_2"/>
    <property type="match status" value="1"/>
</dbReference>
<keyword evidence="2 5" id="KW-0812">Transmembrane</keyword>
<keyword evidence="7" id="KW-1185">Reference proteome</keyword>
<feature type="transmembrane region" description="Helical" evidence="5">
    <location>
        <begin position="269"/>
        <end position="286"/>
    </location>
</feature>
<feature type="transmembrane region" description="Helical" evidence="5">
    <location>
        <begin position="83"/>
        <end position="104"/>
    </location>
</feature>
<keyword evidence="4 5" id="KW-0472">Membrane</keyword>
<dbReference type="Proteomes" id="UP001501771">
    <property type="component" value="Unassembled WGS sequence"/>
</dbReference>
<dbReference type="InterPro" id="IPR044878">
    <property type="entry name" value="UbiA_sf"/>
</dbReference>
<dbReference type="GO" id="GO:0016757">
    <property type="term" value="F:glycosyltransferase activity"/>
    <property type="evidence" value="ECO:0007669"/>
    <property type="project" value="UniProtKB-KW"/>
</dbReference>
<proteinExistence type="predicted"/>
<protein>
    <submittedName>
        <fullName evidence="6">Decaprenyl-phosphate phosphoribosyltransferase</fullName>
    </submittedName>
</protein>
<keyword evidence="6" id="KW-0328">Glycosyltransferase</keyword>
<evidence type="ECO:0000256" key="5">
    <source>
        <dbReference type="SAM" id="Phobius"/>
    </source>
</evidence>
<keyword evidence="3 5" id="KW-1133">Transmembrane helix</keyword>
<evidence type="ECO:0000256" key="2">
    <source>
        <dbReference type="ARBA" id="ARBA00022692"/>
    </source>
</evidence>
<feature type="transmembrane region" description="Helical" evidence="5">
    <location>
        <begin position="161"/>
        <end position="180"/>
    </location>
</feature>